<accession>A0A7S0N3G0</accession>
<keyword evidence="2" id="KW-0472">Membrane</keyword>
<feature type="region of interest" description="Disordered" evidence="1">
    <location>
        <begin position="94"/>
        <end position="122"/>
    </location>
</feature>
<dbReference type="AlphaFoldDB" id="A0A7S0N3G0"/>
<evidence type="ECO:0000256" key="1">
    <source>
        <dbReference type="SAM" id="MobiDB-lite"/>
    </source>
</evidence>
<feature type="compositionally biased region" description="Polar residues" evidence="1">
    <location>
        <begin position="1"/>
        <end position="11"/>
    </location>
</feature>
<reference evidence="3" key="1">
    <citation type="submission" date="2021-01" db="EMBL/GenBank/DDBJ databases">
        <authorList>
            <person name="Corre E."/>
            <person name="Pelletier E."/>
            <person name="Niang G."/>
            <person name="Scheremetjew M."/>
            <person name="Finn R."/>
            <person name="Kale V."/>
            <person name="Holt S."/>
            <person name="Cochrane G."/>
            <person name="Meng A."/>
            <person name="Brown T."/>
            <person name="Cohen L."/>
        </authorList>
    </citation>
    <scope>NUCLEOTIDE SEQUENCE</scope>
    <source>
        <strain evidence="3">CCMP722</strain>
    </source>
</reference>
<evidence type="ECO:0000313" key="3">
    <source>
        <dbReference type="EMBL" id="CAD8659040.1"/>
    </source>
</evidence>
<proteinExistence type="predicted"/>
<dbReference type="EMBL" id="HBFA01010895">
    <property type="protein sequence ID" value="CAD8659040.1"/>
    <property type="molecule type" value="Transcribed_RNA"/>
</dbReference>
<feature type="transmembrane region" description="Helical" evidence="2">
    <location>
        <begin position="154"/>
        <end position="180"/>
    </location>
</feature>
<protein>
    <submittedName>
        <fullName evidence="3">Uncharacterized protein</fullName>
    </submittedName>
</protein>
<feature type="region of interest" description="Disordered" evidence="1">
    <location>
        <begin position="1"/>
        <end position="44"/>
    </location>
</feature>
<dbReference type="PANTHER" id="PTHR34370">
    <property type="entry name" value="OS04G0600100 PROTEIN"/>
    <property type="match status" value="1"/>
</dbReference>
<gene>
    <name evidence="3" type="ORF">POBO1169_LOCUS5679</name>
</gene>
<name>A0A7S0N3G0_9CHLO</name>
<feature type="transmembrane region" description="Helical" evidence="2">
    <location>
        <begin position="246"/>
        <end position="272"/>
    </location>
</feature>
<organism evidence="3">
    <name type="scientific">Pyramimonas obovata</name>
    <dbReference type="NCBI Taxonomy" id="1411642"/>
    <lineage>
        <taxon>Eukaryota</taxon>
        <taxon>Viridiplantae</taxon>
        <taxon>Chlorophyta</taxon>
        <taxon>Pyramimonadophyceae</taxon>
        <taxon>Pyramimonadales</taxon>
        <taxon>Pyramimonadaceae</taxon>
        <taxon>Pyramimonas</taxon>
        <taxon>Pyramimonas incertae sedis</taxon>
    </lineage>
</organism>
<sequence>MFLGSQPTTAPESLAAFPLTSPFPRDPLRNSASKQSQFHRRYRPAERSVVALAERPSTHLNIGHPLKRRPMSEQASSFSDRVLSRVSYQGSASKKSRGWQPVQAHEASASAEGESDAGKAEEVPERKGFMSPLVNFYHHNKNRLQSLQQQLRELGAAGLVSYGLLNTAYYCVAFLFFWFFVANVPSGQGYQAALKELLAVLAMVWAGSQVTKIARITLAVVLAPVIERLAQNLTRRFKFQETYTAYFMLTAACFVLTGVTFGSVLILCAHNII</sequence>
<keyword evidence="2" id="KW-1133">Transmembrane helix</keyword>
<evidence type="ECO:0000256" key="2">
    <source>
        <dbReference type="SAM" id="Phobius"/>
    </source>
</evidence>
<feature type="transmembrane region" description="Helical" evidence="2">
    <location>
        <begin position="200"/>
        <end position="225"/>
    </location>
</feature>
<keyword evidence="2" id="KW-0812">Transmembrane</keyword>
<dbReference type="PANTHER" id="PTHR34370:SF2">
    <property type="entry name" value="GAG-POL POLYPROTEIN_RETROTRANSPOSON"/>
    <property type="match status" value="1"/>
</dbReference>